<dbReference type="Proteomes" id="UP000220629">
    <property type="component" value="Unassembled WGS sequence"/>
</dbReference>
<dbReference type="EMBL" id="CP104215">
    <property type="protein sequence ID" value="UWX73093.1"/>
    <property type="molecule type" value="Genomic_DNA"/>
</dbReference>
<dbReference type="GO" id="GO:0030313">
    <property type="term" value="C:cell envelope"/>
    <property type="evidence" value="ECO:0007669"/>
    <property type="project" value="UniProtKB-SubCell"/>
</dbReference>
<dbReference type="AlphaFoldDB" id="A0A2A7SFT2"/>
<dbReference type="OrthoDB" id="9763546at2"/>
<dbReference type="RefSeq" id="WP_080741939.1">
    <property type="nucleotide sequence ID" value="NZ_CADEPO010000013.1"/>
</dbReference>
<proteinExistence type="predicted"/>
<dbReference type="PANTHER" id="PTHR32347">
    <property type="entry name" value="EFFLUX SYSTEM COMPONENT YKNX-RELATED"/>
    <property type="match status" value="1"/>
</dbReference>
<accession>A0A2A7SFT2</accession>
<evidence type="ECO:0000256" key="1">
    <source>
        <dbReference type="ARBA" id="ARBA00004196"/>
    </source>
</evidence>
<dbReference type="Gene3D" id="2.40.50.100">
    <property type="match status" value="1"/>
</dbReference>
<evidence type="ECO:0000313" key="5">
    <source>
        <dbReference type="Proteomes" id="UP000220629"/>
    </source>
</evidence>
<name>A0A2A7SFT2_BURGA</name>
<evidence type="ECO:0000313" key="3">
    <source>
        <dbReference type="EMBL" id="PEH42421.1"/>
    </source>
</evidence>
<evidence type="ECO:0000313" key="4">
    <source>
        <dbReference type="EMBL" id="UWX73093.1"/>
    </source>
</evidence>
<protein>
    <submittedName>
        <fullName evidence="4">HlyD family efflux transporter periplasmic adaptor subunit</fullName>
    </submittedName>
    <submittedName>
        <fullName evidence="3">Secretion protein HylD</fullName>
    </submittedName>
</protein>
<keyword evidence="2" id="KW-0175">Coiled coil</keyword>
<organism evidence="3 5">
    <name type="scientific">Burkholderia gladioli</name>
    <name type="common">Pseudomonas marginata</name>
    <name type="synonym">Phytomonas marginata</name>
    <dbReference type="NCBI Taxonomy" id="28095"/>
    <lineage>
        <taxon>Bacteria</taxon>
        <taxon>Pseudomonadati</taxon>
        <taxon>Pseudomonadota</taxon>
        <taxon>Betaproteobacteria</taxon>
        <taxon>Burkholderiales</taxon>
        <taxon>Burkholderiaceae</taxon>
        <taxon>Burkholderia</taxon>
    </lineage>
</organism>
<dbReference type="EMBL" id="PDDY01000001">
    <property type="protein sequence ID" value="PEH42421.1"/>
    <property type="molecule type" value="Genomic_DNA"/>
</dbReference>
<gene>
    <name evidence="3" type="ORF">CRM94_09830</name>
    <name evidence="4" type="ORF">NYZ96_32345</name>
</gene>
<evidence type="ECO:0000256" key="2">
    <source>
        <dbReference type="ARBA" id="ARBA00023054"/>
    </source>
</evidence>
<dbReference type="InterPro" id="IPR050465">
    <property type="entry name" value="UPF0194_transport"/>
</dbReference>
<dbReference type="Gene3D" id="1.10.287.470">
    <property type="entry name" value="Helix hairpin bin"/>
    <property type="match status" value="1"/>
</dbReference>
<reference evidence="4" key="3">
    <citation type="submission" date="2022-09" db="EMBL/GenBank/DDBJ databases">
        <title>Genomic of Burkholderia gladioli.</title>
        <authorList>
            <person name="Wu H."/>
        </authorList>
    </citation>
    <scope>NUCLEOTIDE SEQUENCE</scope>
    <source>
        <strain evidence="4">ZN-S4</strain>
    </source>
</reference>
<dbReference type="Proteomes" id="UP001059745">
    <property type="component" value="Chromosome 2"/>
</dbReference>
<dbReference type="PANTHER" id="PTHR32347:SF23">
    <property type="entry name" value="BLL5650 PROTEIN"/>
    <property type="match status" value="1"/>
</dbReference>
<dbReference type="SUPFAM" id="SSF111369">
    <property type="entry name" value="HlyD-like secretion proteins"/>
    <property type="match status" value="1"/>
</dbReference>
<reference evidence="5" key="1">
    <citation type="submission" date="2017-09" db="EMBL/GenBank/DDBJ databases">
        <title>FDA dAtabase for Regulatory Grade micrObial Sequences (FDA-ARGOS): Supporting development and validation of Infectious Disease Dx tests.</title>
        <authorList>
            <person name="Minogue T."/>
            <person name="Wolcott M."/>
            <person name="Wasieloski L."/>
            <person name="Aguilar W."/>
            <person name="Moore D."/>
            <person name="Tallon L."/>
            <person name="Sadzewicz L."/>
            <person name="Ott S."/>
            <person name="Zhao X."/>
            <person name="Nagaraj S."/>
            <person name="Vavikolanu K."/>
            <person name="Aluvathingal J."/>
            <person name="Nadendla S."/>
            <person name="Sichtig H."/>
        </authorList>
    </citation>
    <scope>NUCLEOTIDE SEQUENCE [LARGE SCALE GENOMIC DNA]</scope>
    <source>
        <strain evidence="5">FDAARGOS_390</strain>
    </source>
</reference>
<reference evidence="3" key="2">
    <citation type="submission" date="2017-09" db="EMBL/GenBank/DDBJ databases">
        <title>FDA dAtabase for Regulatory Grade micrObial Sequences (FDA-ARGOS): Supporting development and validation of Infectious Disease Dx tests.</title>
        <authorList>
            <person name="Minogue T."/>
            <person name="Wolcott M."/>
            <person name="Wasieloski L."/>
            <person name="Aguilar W."/>
            <person name="Moore D."/>
            <person name="Tallon L.J."/>
            <person name="Sadzewicz L."/>
            <person name="Ott S."/>
            <person name="Zhao X."/>
            <person name="Nagaraj S."/>
            <person name="Vavikolanu K."/>
            <person name="Aluvathingal J."/>
            <person name="Nadendla S."/>
            <person name="Sichtig H."/>
        </authorList>
    </citation>
    <scope>NUCLEOTIDE SEQUENCE</scope>
    <source>
        <strain evidence="3">FDAARGOS_390</strain>
    </source>
</reference>
<sequence length="484" mass="52787">MTVTATRMAEEATQEQVRIDGQQLALLWQLSARARAAASETTLGFTIVNETLALVPYRQAAWWRGDAPGHVAAVSGLPQSDPNAPYVQWLGALCKALARGLQDAPPKDAAARVEGQGAPVLPARPQVRTFTAADLQAGAPHVAEEWSAWWPAHGAWLPLTDRGGHAVGGVVFAREEAWSATDSALLTELGQVWAHAFESFAPRASWQERARALLRPGRQQRRVLIGLAVLCLIPVRLTVLAPAEVTPKDPFVVRAPLDGVIDRLYVQPNQPVQRGTPLLGLDATTLQSRYALARKDYDTAQEEYRQTAQLAVTDDKTRLDMAERQGKLDQSRVELDYTARQLARVSVNAQRAGVAIFSDPNEWTGKAVAVGEKILVLADPAHVEVTAWLPVADNIDVKPGMSLTLYPKSSPLSSYDARIDSVAWRAEPTPEGVLAYRVRATLDAGEARAPLGAMGTARIRGGWVPSIYYVLRRPLTLARQWLGW</sequence>
<dbReference type="Gene3D" id="2.40.30.170">
    <property type="match status" value="1"/>
</dbReference>
<comment type="subcellular location">
    <subcellularLocation>
        <location evidence="1">Cell envelope</location>
    </subcellularLocation>
</comment>